<dbReference type="RefSeq" id="WP_029553681.1">
    <property type="nucleotide sequence ID" value="NZ_CP095474.1"/>
</dbReference>
<name>A0ABY4TIA9_9ACTN</name>
<feature type="region of interest" description="Disordered" evidence="2">
    <location>
        <begin position="404"/>
        <end position="431"/>
    </location>
</feature>
<dbReference type="SMART" id="SM00331">
    <property type="entry name" value="PP2C_SIG"/>
    <property type="match status" value="1"/>
</dbReference>
<dbReference type="Gene3D" id="3.30.450.40">
    <property type="match status" value="1"/>
</dbReference>
<dbReference type="InterPro" id="IPR029016">
    <property type="entry name" value="GAF-like_dom_sf"/>
</dbReference>
<proteinExistence type="predicted"/>
<accession>A0ABY4TIA9</accession>
<dbReference type="PANTHER" id="PTHR43156">
    <property type="entry name" value="STAGE II SPORULATION PROTEIN E-RELATED"/>
    <property type="match status" value="1"/>
</dbReference>
<evidence type="ECO:0000313" key="5">
    <source>
        <dbReference type="Proteomes" id="UP001056383"/>
    </source>
</evidence>
<dbReference type="InterPro" id="IPR036457">
    <property type="entry name" value="PPM-type-like_dom_sf"/>
</dbReference>
<sequence length="431" mass="46588">MSSGADRNANGWRMLAGLLADSHLMPVESLPARVRENAAVAGFPEVLIYLGDLQRHVLSPLPGEGSDAGDRQARVPIQGTVAGRAFQYGQALPAGPAGEEGRDWWVPLLDGTERMGVLRVTAVHDDDRAQEEMERLASLIAMILHSKRESSDLLARLERTEPLNVAAEMQWKLMPPRVYADGRVVIAAALEPAYRISGDAFDYATDGPLVHLSVFDAMGHDTAAGLSANLAVGACRNTRRQGGGLVACGEAVEAELTEQYDQRRYVTGILATLDTRTGTLSWVNRGHHPPLIIRDGRWATHPQCPPAHPMGTGLGLESHVCREQLQPGDRVVLYTDGIVEAGGAGGPRFGLERFTDLLVRHHADGLSVPETLRRVIHAVREHHDDRLQDDATVLFCQWLGPDPGPTGEAADLGGVPETGRPPAARRNRSTP</sequence>
<dbReference type="InterPro" id="IPR001932">
    <property type="entry name" value="PPM-type_phosphatase-like_dom"/>
</dbReference>
<evidence type="ECO:0000256" key="2">
    <source>
        <dbReference type="SAM" id="MobiDB-lite"/>
    </source>
</evidence>
<protein>
    <submittedName>
        <fullName evidence="4">Serine/threonine-protein phosphatase</fullName>
    </submittedName>
</protein>
<dbReference type="Pfam" id="PF07228">
    <property type="entry name" value="SpoIIE"/>
    <property type="match status" value="1"/>
</dbReference>
<dbReference type="SUPFAM" id="SSF81606">
    <property type="entry name" value="PP2C-like"/>
    <property type="match status" value="1"/>
</dbReference>
<reference evidence="4" key="1">
    <citation type="submission" date="2022-04" db="EMBL/GenBank/DDBJ databases">
        <title>Systematic whole-genome sequencing reveals an unexpected diversity among actinomycetoma pathogens and provides insights into their antibacterial susceptibilities.</title>
        <authorList>
            <person name="Watson A.K."/>
            <person name="Kepplinger B."/>
            <person name="Bakhiet S.M."/>
            <person name="Mhmoud N.A."/>
            <person name="Chapman J."/>
            <person name="Allenby N."/>
            <person name="Mickiewicz K."/>
            <person name="Goodfellow M."/>
            <person name="Fahal A.H."/>
            <person name="Errington J."/>
        </authorList>
    </citation>
    <scope>NUCLEOTIDE SEQUENCE</scope>
    <source>
        <strain evidence="4">SD 504</strain>
    </source>
</reference>
<gene>
    <name evidence="4" type="ORF">MW084_23890</name>
</gene>
<evidence type="ECO:0000259" key="3">
    <source>
        <dbReference type="SMART" id="SM00331"/>
    </source>
</evidence>
<dbReference type="Proteomes" id="UP001056383">
    <property type="component" value="Chromosome"/>
</dbReference>
<dbReference type="InterPro" id="IPR052016">
    <property type="entry name" value="Bact_Sigma-Reg"/>
</dbReference>
<evidence type="ECO:0000256" key="1">
    <source>
        <dbReference type="ARBA" id="ARBA00022801"/>
    </source>
</evidence>
<dbReference type="EMBL" id="CP095474">
    <property type="protein sequence ID" value="URN18487.1"/>
    <property type="molecule type" value="Genomic_DNA"/>
</dbReference>
<feature type="domain" description="PPM-type phosphatase" evidence="3">
    <location>
        <begin position="181"/>
        <end position="398"/>
    </location>
</feature>
<keyword evidence="1" id="KW-0378">Hydrolase</keyword>
<dbReference type="PANTHER" id="PTHR43156:SF2">
    <property type="entry name" value="STAGE II SPORULATION PROTEIN E"/>
    <property type="match status" value="1"/>
</dbReference>
<keyword evidence="5" id="KW-1185">Reference proteome</keyword>
<dbReference type="Gene3D" id="3.60.40.10">
    <property type="entry name" value="PPM-type phosphatase domain"/>
    <property type="match status" value="1"/>
</dbReference>
<organism evidence="4 5">
    <name type="scientific">Streptomyces sudanensis</name>
    <dbReference type="NCBI Taxonomy" id="436397"/>
    <lineage>
        <taxon>Bacteria</taxon>
        <taxon>Bacillati</taxon>
        <taxon>Actinomycetota</taxon>
        <taxon>Actinomycetes</taxon>
        <taxon>Kitasatosporales</taxon>
        <taxon>Streptomycetaceae</taxon>
        <taxon>Streptomyces</taxon>
    </lineage>
</organism>
<evidence type="ECO:0000313" key="4">
    <source>
        <dbReference type="EMBL" id="URN18487.1"/>
    </source>
</evidence>